<feature type="region of interest" description="Disordered" evidence="4">
    <location>
        <begin position="1033"/>
        <end position="1060"/>
    </location>
</feature>
<gene>
    <name evidence="7" type="ORF">XM38_039510</name>
</gene>
<organism evidence="7 8">
    <name type="scientific">Halomicronema hongdechloris C2206</name>
    <dbReference type="NCBI Taxonomy" id="1641165"/>
    <lineage>
        <taxon>Bacteria</taxon>
        <taxon>Bacillati</taxon>
        <taxon>Cyanobacteriota</taxon>
        <taxon>Cyanophyceae</taxon>
        <taxon>Nodosilineales</taxon>
        <taxon>Nodosilineaceae</taxon>
        <taxon>Halomicronema</taxon>
    </lineage>
</organism>
<dbReference type="Pfam" id="PF00400">
    <property type="entry name" value="WD40"/>
    <property type="match status" value="4"/>
</dbReference>
<evidence type="ECO:0000259" key="6">
    <source>
        <dbReference type="Pfam" id="PF20703"/>
    </source>
</evidence>
<dbReference type="PANTHER" id="PTHR19879:SF9">
    <property type="entry name" value="TRANSCRIPTION INITIATION FACTOR TFIID SUBUNIT 5"/>
    <property type="match status" value="1"/>
</dbReference>
<dbReference type="InterPro" id="IPR036322">
    <property type="entry name" value="WD40_repeat_dom_sf"/>
</dbReference>
<dbReference type="InterPro" id="IPR001680">
    <property type="entry name" value="WD40_rpt"/>
</dbReference>
<protein>
    <submittedName>
        <fullName evidence="7">WD-40 repeat protein</fullName>
    </submittedName>
</protein>
<dbReference type="Proteomes" id="UP000191901">
    <property type="component" value="Chromosome"/>
</dbReference>
<dbReference type="SMART" id="SM00320">
    <property type="entry name" value="WD40"/>
    <property type="match status" value="11"/>
</dbReference>
<dbReference type="EMBL" id="CP021983">
    <property type="protein sequence ID" value="ASC72990.1"/>
    <property type="molecule type" value="Genomic_DNA"/>
</dbReference>
<feature type="repeat" description="WD" evidence="3">
    <location>
        <begin position="643"/>
        <end position="684"/>
    </location>
</feature>
<evidence type="ECO:0000313" key="7">
    <source>
        <dbReference type="EMBL" id="ASC72990.1"/>
    </source>
</evidence>
<dbReference type="PROSITE" id="PS00678">
    <property type="entry name" value="WD_REPEATS_1"/>
    <property type="match status" value="1"/>
</dbReference>
<dbReference type="CDD" id="cd00200">
    <property type="entry name" value="WD40"/>
    <property type="match status" value="2"/>
</dbReference>
<evidence type="ECO:0000313" key="8">
    <source>
        <dbReference type="Proteomes" id="UP000191901"/>
    </source>
</evidence>
<keyword evidence="1 3" id="KW-0853">WD repeat</keyword>
<keyword evidence="5" id="KW-0472">Membrane</keyword>
<evidence type="ECO:0000256" key="3">
    <source>
        <dbReference type="PROSITE-ProRule" id="PRU00221"/>
    </source>
</evidence>
<dbReference type="SUPFAM" id="SSF50978">
    <property type="entry name" value="WD40 repeat-like"/>
    <property type="match status" value="1"/>
</dbReference>
<feature type="repeat" description="WD" evidence="3">
    <location>
        <begin position="879"/>
        <end position="920"/>
    </location>
</feature>
<dbReference type="Gene3D" id="2.130.10.10">
    <property type="entry name" value="YVTN repeat-like/Quinoprotein amine dehydrogenase"/>
    <property type="match status" value="4"/>
</dbReference>
<dbReference type="PRINTS" id="PR00320">
    <property type="entry name" value="GPROTEINBRPT"/>
</dbReference>
<evidence type="ECO:0000256" key="4">
    <source>
        <dbReference type="SAM" id="MobiDB-lite"/>
    </source>
</evidence>
<dbReference type="STRING" id="1641165.XM38_27775"/>
<name>A0A1Z3HRP8_9CYAN</name>
<dbReference type="PROSITE" id="PS50082">
    <property type="entry name" value="WD_REPEATS_2"/>
    <property type="match status" value="5"/>
</dbReference>
<sequence length="1060" mass="120517">MGGVGGALAGKAQEIYERLNQDEQAIARRVFVGLVQLGEGTRDTRRRAALESLVASRDTPEAVKQVIHRFASPGARLVTLAHEAKQETAEVTHEALFDHWQQLYDWLDSSRDDIRFQRRLEAAATYWEKQGRPEGLLWRRPDLDLLHTYFASFQQDMTTLQLQFYQASTRARKLRKILVWGIVGALGVMTGGIAWFGRQAHRTAFLSKTQQLALQAESLVSQQEVQQQKAGALLAVKSWQQFQLMKKSSLEVDRALRSSLNVLPESEFIYLDHINEIVSWGSIGITSFTIGHNYFIDSAIFSPDGEKIVVFYQTPESSFWSGEARIWDVATQKEIFRIDHEVTIDSVTFSSDGEKIFYSSTDEVFFGVDVSTQKELFRFELDSPVDSIVFNSDGKSFILAFKYNPYLLEIRDIKSGKKIREITDLDLFQDFSFRVDDAKIISINLEGIVKTWDIHTGKEINQIQIANLQKFDYAVKLSPDGKRFISSSEGDDGILLWDTFKGSRISWISHADYYSALFSHNGKWFAFLDKDGVLKVHRSSDGKEVFYSQDGLEVKSFKFSPNESQIAFVTADDMVRVWSINVRREVARFNHEGYIRAINFSLDGTKIASASVTDTGLSNYWIPLDMPTLKVWNVDTDTNEEFSLKHNDSINFATFNPDGTNVISASDDGTARLWNTYTGQELKSFDHKNPVLFASFNPTKNQIVSVDADKTLRVWDIKTGLALEEIKHEHNIEFAAFSADGSRLFSLSYSGDRETPISNRDSTIRVWDTNDYNEIIHTDSGFNRNIFFSSDSKWLAHYDGEDWRFWNTDTGQEVSEPNYRKGFLINFRDLRTQYFNPEAWDRGKPFSPDGSRIFRSDSLFNRGLVEILELPSERNKISQFTHGHQFNDADFSPNGELIVSSSDDDTIRVWKTSDGSEVARFSHKNTTSVAFSPDGTRIVSTSANHTAKIWLIDTAELAARVCQRVKRNLTSEEWLNYIGSELTEYELTCPDYPVHPSLLDRARIDAARGDIRSSIVLLNHLIRISKTAGHTVDLDPSTESIEQDPKAYSNKIAADSEAEQ</sequence>
<dbReference type="PANTHER" id="PTHR19879">
    <property type="entry name" value="TRANSCRIPTION INITIATION FACTOR TFIID"/>
    <property type="match status" value="1"/>
</dbReference>
<dbReference type="AlphaFoldDB" id="A0A1Z3HRP8"/>
<keyword evidence="5" id="KW-0812">Transmembrane</keyword>
<dbReference type="InterPro" id="IPR011047">
    <property type="entry name" value="Quinoprotein_ADH-like_sf"/>
</dbReference>
<feature type="repeat" description="WD" evidence="3">
    <location>
        <begin position="547"/>
        <end position="588"/>
    </location>
</feature>
<feature type="repeat" description="WD" evidence="3">
    <location>
        <begin position="927"/>
        <end position="960"/>
    </location>
</feature>
<feature type="transmembrane region" description="Helical" evidence="5">
    <location>
        <begin position="177"/>
        <end position="197"/>
    </location>
</feature>
<dbReference type="KEGG" id="hhg:XM38_039510"/>
<keyword evidence="8" id="KW-1185">Reference proteome</keyword>
<dbReference type="SUPFAM" id="SSF50998">
    <property type="entry name" value="Quinoprotein alcohol dehydrogenase-like"/>
    <property type="match status" value="1"/>
</dbReference>
<dbReference type="Pfam" id="PF20703">
    <property type="entry name" value="nSTAND1"/>
    <property type="match status" value="1"/>
</dbReference>
<proteinExistence type="predicted"/>
<dbReference type="PROSITE" id="PS50294">
    <property type="entry name" value="WD_REPEATS_REGION"/>
    <property type="match status" value="3"/>
</dbReference>
<keyword evidence="2" id="KW-0677">Repeat</keyword>
<evidence type="ECO:0000256" key="2">
    <source>
        <dbReference type="ARBA" id="ARBA00022737"/>
    </source>
</evidence>
<dbReference type="InterPro" id="IPR020472">
    <property type="entry name" value="WD40_PAC1"/>
</dbReference>
<feature type="repeat" description="WD" evidence="3">
    <location>
        <begin position="684"/>
        <end position="725"/>
    </location>
</feature>
<dbReference type="InterPro" id="IPR019775">
    <property type="entry name" value="WD40_repeat_CS"/>
</dbReference>
<reference evidence="7 8" key="1">
    <citation type="journal article" date="2016" name="Biochim. Biophys. Acta">
        <title>Characterization of red-shifted phycobilisomes isolated from the chlorophyll f-containing cyanobacterium Halomicronema hongdechloris.</title>
        <authorList>
            <person name="Li Y."/>
            <person name="Lin Y."/>
            <person name="Garvey C.J."/>
            <person name="Birch D."/>
            <person name="Corkery R.W."/>
            <person name="Loughlin P.C."/>
            <person name="Scheer H."/>
            <person name="Willows R.D."/>
            <person name="Chen M."/>
        </authorList>
    </citation>
    <scope>NUCLEOTIDE SEQUENCE [LARGE SCALE GENOMIC DNA]</scope>
    <source>
        <strain evidence="7 8">C2206</strain>
    </source>
</reference>
<keyword evidence="5" id="KW-1133">Transmembrane helix</keyword>
<evidence type="ECO:0000256" key="5">
    <source>
        <dbReference type="SAM" id="Phobius"/>
    </source>
</evidence>
<evidence type="ECO:0000256" key="1">
    <source>
        <dbReference type="ARBA" id="ARBA00022574"/>
    </source>
</evidence>
<dbReference type="InterPro" id="IPR015943">
    <property type="entry name" value="WD40/YVTN_repeat-like_dom_sf"/>
</dbReference>
<dbReference type="OrthoDB" id="434800at2"/>
<accession>A0A1Z3HRP8</accession>
<feature type="domain" description="Novel STAND NTPase 1" evidence="6">
    <location>
        <begin position="1"/>
        <end position="134"/>
    </location>
</feature>
<dbReference type="InterPro" id="IPR049052">
    <property type="entry name" value="nSTAND1"/>
</dbReference>